<gene>
    <name evidence="2" type="ORF">H8705_10445</name>
</gene>
<evidence type="ECO:0000313" key="2">
    <source>
        <dbReference type="EMBL" id="MBC8586003.1"/>
    </source>
</evidence>
<evidence type="ECO:0000313" key="3">
    <source>
        <dbReference type="Proteomes" id="UP000623678"/>
    </source>
</evidence>
<sequence>MEFYQILAEEFHLLEDHVKNIIQLIDEGNTIPFIARYRKEKTGSCDDQVLRELSDRLGYLRNLQKRKEEIIASITEQEKMTQELMEDIAAAQTLARLEDIYRPYKQKRRTRATIAKERGLEPLAEMILAQDILSGTIEELAGPFVDEEKEVFSIEDAVAGACDIIAEQVSDSAQGRQLLRELYKKNGLVHSTALKEEDSVYSMYYDYSEPVAKIPSHRILAINRGEKEEYLKVDIEINTADALDKLGSLFLKKESITMDTVRLAVEDAYKRLIHPSLEREIRSDLTQAASEQAIKIFGLNLQALLMQPPIKGKTVLAIDPAYRTGCKIAVVDPTSKVLDTTVIYPTPPQNKIEESKTILKRLIKKHNVNVISIGNGTASKESEIFAAGLIKEMGGDLSYMVVNEAGASVYSASKLGAQEFPEFDVSLRSAVSIARRLQDPLAELVKIDPKSVGVGQYQHDMPPKRLDETLTGVVEDCVNKVGVDLNTASASLLGYVSGLSAAVAKNVVAYREENGEFTSRVQLKKVSKLGPKAYEQCAGFLRIPNGKNVLDNTSVHPESYDAAKKILGEFGYTLSDVCGHKLQDLPGKIKAAGEGKVAESCGIGIPTLRDITNELLKPGRDLRDELPPPLLRTDIMELKDLKPGMELKGTVRNVIDFGVFVDIGVHQDGLVHISQITDRYIKHPSQVLKVGDVVTVWVLGVDVPKKRISLTMKKPK</sequence>
<dbReference type="GO" id="GO:0005737">
    <property type="term" value="C:cytoplasm"/>
    <property type="evidence" value="ECO:0007669"/>
    <property type="project" value="UniProtKB-ARBA"/>
</dbReference>
<dbReference type="Gene3D" id="3.30.420.140">
    <property type="entry name" value="YqgF/RNase H-like domain"/>
    <property type="match status" value="1"/>
</dbReference>
<dbReference type="Pfam" id="PF00575">
    <property type="entry name" value="S1"/>
    <property type="match status" value="1"/>
</dbReference>
<dbReference type="InterPro" id="IPR023323">
    <property type="entry name" value="Tex-like_dom_sf"/>
</dbReference>
<keyword evidence="3" id="KW-1185">Reference proteome</keyword>
<dbReference type="Pfam" id="PF16921">
    <property type="entry name" value="Tex_YqgF"/>
    <property type="match status" value="1"/>
</dbReference>
<dbReference type="Proteomes" id="UP000623678">
    <property type="component" value="Unassembled WGS sequence"/>
</dbReference>
<dbReference type="InterPro" id="IPR012337">
    <property type="entry name" value="RNaseH-like_sf"/>
</dbReference>
<dbReference type="SUPFAM" id="SSF47781">
    <property type="entry name" value="RuvA domain 2-like"/>
    <property type="match status" value="2"/>
</dbReference>
<evidence type="ECO:0000259" key="1">
    <source>
        <dbReference type="PROSITE" id="PS50126"/>
    </source>
</evidence>
<dbReference type="InterPro" id="IPR010994">
    <property type="entry name" value="RuvA_2-like"/>
</dbReference>
<dbReference type="Gene3D" id="1.10.150.310">
    <property type="entry name" value="Tex RuvX-like domain-like"/>
    <property type="match status" value="1"/>
</dbReference>
<dbReference type="Gene3D" id="1.10.10.650">
    <property type="entry name" value="RuvA domain 2-like"/>
    <property type="match status" value="1"/>
</dbReference>
<dbReference type="GO" id="GO:0006412">
    <property type="term" value="P:translation"/>
    <property type="evidence" value="ECO:0007669"/>
    <property type="project" value="TreeGrafter"/>
</dbReference>
<dbReference type="CDD" id="cd05685">
    <property type="entry name" value="S1_Tex"/>
    <property type="match status" value="1"/>
</dbReference>
<proteinExistence type="predicted"/>
<dbReference type="SUPFAM" id="SSF158832">
    <property type="entry name" value="Tex N-terminal region-like"/>
    <property type="match status" value="1"/>
</dbReference>
<dbReference type="PANTHER" id="PTHR10724:SF10">
    <property type="entry name" value="S1 RNA-BINDING DOMAIN-CONTAINING PROTEIN 1"/>
    <property type="match status" value="1"/>
</dbReference>
<dbReference type="FunFam" id="1.10.10.650:FF:000001">
    <property type="entry name" value="S1 RNA-binding domain 1"/>
    <property type="match status" value="1"/>
</dbReference>
<dbReference type="GO" id="GO:0006139">
    <property type="term" value="P:nucleobase-containing compound metabolic process"/>
    <property type="evidence" value="ECO:0007669"/>
    <property type="project" value="InterPro"/>
</dbReference>
<dbReference type="InterPro" id="IPR044146">
    <property type="entry name" value="S1_Tex"/>
</dbReference>
<dbReference type="Gene3D" id="2.40.50.140">
    <property type="entry name" value="Nucleic acid-binding proteins"/>
    <property type="match status" value="1"/>
</dbReference>
<dbReference type="Pfam" id="PF12836">
    <property type="entry name" value="HHH_3"/>
    <property type="match status" value="1"/>
</dbReference>
<name>A0A926IIT5_9FIRM</name>
<protein>
    <submittedName>
        <fullName evidence="2">RNA-binding transcriptional accessory protein</fullName>
    </submittedName>
</protein>
<dbReference type="Pfam" id="PF17674">
    <property type="entry name" value="HHH_9"/>
    <property type="match status" value="1"/>
</dbReference>
<dbReference type="InterPro" id="IPR006641">
    <property type="entry name" value="YqgF/RNaseH-like_dom"/>
</dbReference>
<dbReference type="SMART" id="SM00732">
    <property type="entry name" value="YqgFc"/>
    <property type="match status" value="1"/>
</dbReference>
<dbReference type="SMART" id="SM00316">
    <property type="entry name" value="S1"/>
    <property type="match status" value="1"/>
</dbReference>
<dbReference type="SUPFAM" id="SSF53098">
    <property type="entry name" value="Ribonuclease H-like"/>
    <property type="match status" value="1"/>
</dbReference>
<organism evidence="2 3">
    <name type="scientific">Youxingia wuxianensis</name>
    <dbReference type="NCBI Taxonomy" id="2763678"/>
    <lineage>
        <taxon>Bacteria</taxon>
        <taxon>Bacillati</taxon>
        <taxon>Bacillota</taxon>
        <taxon>Clostridia</taxon>
        <taxon>Eubacteriales</taxon>
        <taxon>Oscillospiraceae</taxon>
        <taxon>Youxingia</taxon>
    </lineage>
</organism>
<comment type="caution">
    <text evidence="2">The sequence shown here is derived from an EMBL/GenBank/DDBJ whole genome shotgun (WGS) entry which is preliminary data.</text>
</comment>
<dbReference type="FunFam" id="1.10.150.310:FF:000001">
    <property type="entry name" value="RNA-binding transcriptional accessory protein"/>
    <property type="match status" value="1"/>
</dbReference>
<dbReference type="Gene3D" id="1.10.3500.10">
    <property type="entry name" value="Tex N-terminal region-like"/>
    <property type="match status" value="1"/>
</dbReference>
<dbReference type="InterPro" id="IPR050437">
    <property type="entry name" value="Ribos_protein_bS1-like"/>
</dbReference>
<dbReference type="PANTHER" id="PTHR10724">
    <property type="entry name" value="30S RIBOSOMAL PROTEIN S1"/>
    <property type="match status" value="1"/>
</dbReference>
<dbReference type="GO" id="GO:0003729">
    <property type="term" value="F:mRNA binding"/>
    <property type="evidence" value="ECO:0007669"/>
    <property type="project" value="TreeGrafter"/>
</dbReference>
<dbReference type="EMBL" id="JACRTD010000007">
    <property type="protein sequence ID" value="MBC8586003.1"/>
    <property type="molecule type" value="Genomic_DNA"/>
</dbReference>
<dbReference type="InterPro" id="IPR023319">
    <property type="entry name" value="Tex-like_HTH_dom_sf"/>
</dbReference>
<dbReference type="RefSeq" id="WP_262395717.1">
    <property type="nucleotide sequence ID" value="NZ_JACRTD010000007.1"/>
</dbReference>
<accession>A0A926IIT5</accession>
<dbReference type="PROSITE" id="PS50126">
    <property type="entry name" value="S1"/>
    <property type="match status" value="1"/>
</dbReference>
<reference evidence="2" key="1">
    <citation type="submission" date="2020-08" db="EMBL/GenBank/DDBJ databases">
        <title>Genome public.</title>
        <authorList>
            <person name="Liu C."/>
            <person name="Sun Q."/>
        </authorList>
    </citation>
    <scope>NUCLEOTIDE SEQUENCE</scope>
    <source>
        <strain evidence="2">NSJ-64</strain>
    </source>
</reference>
<feature type="domain" description="S1 motif" evidence="1">
    <location>
        <begin position="644"/>
        <end position="713"/>
    </location>
</feature>
<dbReference type="InterPro" id="IPR018974">
    <property type="entry name" value="Tex-like_N"/>
</dbReference>
<dbReference type="InterPro" id="IPR037027">
    <property type="entry name" value="YqgF/RNaseH-like_dom_sf"/>
</dbReference>
<dbReference type="Pfam" id="PF09371">
    <property type="entry name" value="Tex_N"/>
    <property type="match status" value="1"/>
</dbReference>
<dbReference type="InterPro" id="IPR003029">
    <property type="entry name" value="S1_domain"/>
</dbReference>
<dbReference type="InterPro" id="IPR032639">
    <property type="entry name" value="Tex_YqgF"/>
</dbReference>
<dbReference type="AlphaFoldDB" id="A0A926IIT5"/>
<dbReference type="FunFam" id="3.30.420.140:FF:000001">
    <property type="entry name" value="RNA-binding transcriptional accessory protein"/>
    <property type="match status" value="1"/>
</dbReference>
<dbReference type="InterPro" id="IPR012340">
    <property type="entry name" value="NA-bd_OB-fold"/>
</dbReference>
<dbReference type="FunFam" id="2.40.50.140:FF:000051">
    <property type="entry name" value="RNA-binding transcriptional accessory protein"/>
    <property type="match status" value="1"/>
</dbReference>
<dbReference type="Pfam" id="PF22706">
    <property type="entry name" value="Tex_central_region"/>
    <property type="match status" value="1"/>
</dbReference>
<dbReference type="InterPro" id="IPR055179">
    <property type="entry name" value="Tex-like_central_region"/>
</dbReference>
<dbReference type="InterPro" id="IPR041692">
    <property type="entry name" value="HHH_9"/>
</dbReference>
<dbReference type="GO" id="GO:0003735">
    <property type="term" value="F:structural constituent of ribosome"/>
    <property type="evidence" value="ECO:0007669"/>
    <property type="project" value="TreeGrafter"/>
</dbReference>
<dbReference type="SUPFAM" id="SSF50249">
    <property type="entry name" value="Nucleic acid-binding proteins"/>
    <property type="match status" value="1"/>
</dbReference>